<evidence type="ECO:0000256" key="3">
    <source>
        <dbReference type="ARBA" id="ARBA00022989"/>
    </source>
</evidence>
<keyword evidence="8" id="KW-1185">Reference proteome</keyword>
<reference evidence="9" key="1">
    <citation type="submission" date="2016-06" db="UniProtKB">
        <authorList>
            <consortium name="WormBaseParasite"/>
        </authorList>
    </citation>
    <scope>IDENTIFICATION</scope>
</reference>
<dbReference type="Proteomes" id="UP000272942">
    <property type="component" value="Unassembled WGS sequence"/>
</dbReference>
<dbReference type="GO" id="GO:0016020">
    <property type="term" value="C:membrane"/>
    <property type="evidence" value="ECO:0007669"/>
    <property type="project" value="UniProtKB-SubCell"/>
</dbReference>
<comment type="subcellular location">
    <subcellularLocation>
        <location evidence="1">Membrane</location>
        <topology evidence="1">Multi-pass membrane protein</topology>
    </subcellularLocation>
</comment>
<dbReference type="InterPro" id="IPR005821">
    <property type="entry name" value="Ion_trans_dom"/>
</dbReference>
<evidence type="ECO:0000256" key="5">
    <source>
        <dbReference type="SAM" id="Phobius"/>
    </source>
</evidence>
<dbReference type="EMBL" id="UZAN01002881">
    <property type="protein sequence ID" value="VDP27681.1"/>
    <property type="molecule type" value="Genomic_DNA"/>
</dbReference>
<feature type="domain" description="Ion transport" evidence="6">
    <location>
        <begin position="1"/>
        <end position="47"/>
    </location>
</feature>
<dbReference type="WBParaSite" id="ECPE_0000071601-mRNA-1">
    <property type="protein sequence ID" value="ECPE_0000071601-mRNA-1"/>
    <property type="gene ID" value="ECPE_0000071601"/>
</dbReference>
<dbReference type="AlphaFoldDB" id="A0A183A181"/>
<reference evidence="7 8" key="2">
    <citation type="submission" date="2018-11" db="EMBL/GenBank/DDBJ databases">
        <authorList>
            <consortium name="Pathogen Informatics"/>
        </authorList>
    </citation>
    <scope>NUCLEOTIDE SEQUENCE [LARGE SCALE GENOMIC DNA]</scope>
    <source>
        <strain evidence="7 8">Egypt</strain>
    </source>
</reference>
<dbReference type="Pfam" id="PF00520">
    <property type="entry name" value="Ion_trans"/>
    <property type="match status" value="1"/>
</dbReference>
<organism evidence="9">
    <name type="scientific">Echinostoma caproni</name>
    <dbReference type="NCBI Taxonomy" id="27848"/>
    <lineage>
        <taxon>Eukaryota</taxon>
        <taxon>Metazoa</taxon>
        <taxon>Spiralia</taxon>
        <taxon>Lophotrochozoa</taxon>
        <taxon>Platyhelminthes</taxon>
        <taxon>Trematoda</taxon>
        <taxon>Digenea</taxon>
        <taxon>Plagiorchiida</taxon>
        <taxon>Echinostomata</taxon>
        <taxon>Echinostomatoidea</taxon>
        <taxon>Echinostomatidae</taxon>
        <taxon>Echinostoma</taxon>
    </lineage>
</organism>
<keyword evidence="3 5" id="KW-1133">Transmembrane helix</keyword>
<protein>
    <submittedName>
        <fullName evidence="9">Ion_trans domain-containing protein</fullName>
    </submittedName>
</protein>
<keyword evidence="4 5" id="KW-0472">Membrane</keyword>
<sequence length="63" mass="7203">MPNGTNEATFLYRALYDLSFFIIVIIIIMNVIFGVIVDTFAALRQEKQDREELVRNNCCVCGT</sequence>
<evidence type="ECO:0000256" key="4">
    <source>
        <dbReference type="ARBA" id="ARBA00023136"/>
    </source>
</evidence>
<dbReference type="PANTHER" id="PTHR45816:SF4">
    <property type="entry name" value="RYR_IP3R HOMOLOGY ASSOCIATED DOMAIN-CONTAINING PROTEIN"/>
    <property type="match status" value="1"/>
</dbReference>
<evidence type="ECO:0000313" key="9">
    <source>
        <dbReference type="WBParaSite" id="ECPE_0000071601-mRNA-1"/>
    </source>
</evidence>
<proteinExistence type="predicted"/>
<evidence type="ECO:0000313" key="7">
    <source>
        <dbReference type="EMBL" id="VDP27681.1"/>
    </source>
</evidence>
<evidence type="ECO:0000256" key="2">
    <source>
        <dbReference type="ARBA" id="ARBA00022692"/>
    </source>
</evidence>
<dbReference type="Gene3D" id="1.10.287.70">
    <property type="match status" value="1"/>
</dbReference>
<evidence type="ECO:0000256" key="1">
    <source>
        <dbReference type="ARBA" id="ARBA00004141"/>
    </source>
</evidence>
<dbReference type="GO" id="GO:0006816">
    <property type="term" value="P:calcium ion transport"/>
    <property type="evidence" value="ECO:0007669"/>
    <property type="project" value="InterPro"/>
</dbReference>
<dbReference type="InterPro" id="IPR015925">
    <property type="entry name" value="Ryanodine_IP3_receptor"/>
</dbReference>
<gene>
    <name evidence="7" type="ORF">ECPE_LOCUS715</name>
</gene>
<name>A0A183A181_9TREM</name>
<feature type="transmembrane region" description="Helical" evidence="5">
    <location>
        <begin position="20"/>
        <end position="43"/>
    </location>
</feature>
<evidence type="ECO:0000259" key="6">
    <source>
        <dbReference type="Pfam" id="PF00520"/>
    </source>
</evidence>
<evidence type="ECO:0000313" key="8">
    <source>
        <dbReference type="Proteomes" id="UP000272942"/>
    </source>
</evidence>
<dbReference type="PANTHER" id="PTHR45816">
    <property type="entry name" value="MIR DOMAIN-CONTAINING PROTEIN"/>
    <property type="match status" value="1"/>
</dbReference>
<accession>A0A183A181</accession>
<dbReference type="GO" id="GO:0005216">
    <property type="term" value="F:monoatomic ion channel activity"/>
    <property type="evidence" value="ECO:0007669"/>
    <property type="project" value="InterPro"/>
</dbReference>
<keyword evidence="2 5" id="KW-0812">Transmembrane</keyword>